<dbReference type="OrthoDB" id="2754922at2759"/>
<gene>
    <name evidence="3" type="ORF">PsYK624_011570</name>
</gene>
<dbReference type="AlphaFoldDB" id="A0A9P3FZN6"/>
<accession>A0A9P3FZN6</accession>
<reference evidence="3 4" key="1">
    <citation type="submission" date="2021-08" db="EMBL/GenBank/DDBJ databases">
        <title>Draft Genome Sequence of Phanerochaete sordida strain YK-624.</title>
        <authorList>
            <person name="Mori T."/>
            <person name="Dohra H."/>
            <person name="Suzuki T."/>
            <person name="Kawagishi H."/>
            <person name="Hirai H."/>
        </authorList>
    </citation>
    <scope>NUCLEOTIDE SEQUENCE [LARGE SCALE GENOMIC DNA]</scope>
    <source>
        <strain evidence="3 4">YK-624</strain>
    </source>
</reference>
<protein>
    <recommendedName>
        <fullName evidence="2">DUF6533 domain-containing protein</fullName>
    </recommendedName>
</protein>
<feature type="domain" description="DUF6533" evidence="2">
    <location>
        <begin position="15"/>
        <end position="60"/>
    </location>
</feature>
<feature type="transmembrane region" description="Helical" evidence="1">
    <location>
        <begin position="45"/>
        <end position="64"/>
    </location>
</feature>
<evidence type="ECO:0000259" key="2">
    <source>
        <dbReference type="Pfam" id="PF20151"/>
    </source>
</evidence>
<name>A0A9P3FZN6_9APHY</name>
<feature type="transmembrane region" description="Helical" evidence="1">
    <location>
        <begin position="76"/>
        <end position="98"/>
    </location>
</feature>
<dbReference type="InterPro" id="IPR045340">
    <property type="entry name" value="DUF6533"/>
</dbReference>
<keyword evidence="1" id="KW-0812">Transmembrane</keyword>
<dbReference type="Pfam" id="PF20151">
    <property type="entry name" value="DUF6533"/>
    <property type="match status" value="1"/>
</dbReference>
<feature type="transmembrane region" description="Helical" evidence="1">
    <location>
        <begin position="12"/>
        <end position="33"/>
    </location>
</feature>
<keyword evidence="1" id="KW-1133">Transmembrane helix</keyword>
<keyword evidence="1" id="KW-0472">Membrane</keyword>
<organism evidence="3 4">
    <name type="scientific">Phanerochaete sordida</name>
    <dbReference type="NCBI Taxonomy" id="48140"/>
    <lineage>
        <taxon>Eukaryota</taxon>
        <taxon>Fungi</taxon>
        <taxon>Dikarya</taxon>
        <taxon>Basidiomycota</taxon>
        <taxon>Agaricomycotina</taxon>
        <taxon>Agaricomycetes</taxon>
        <taxon>Polyporales</taxon>
        <taxon>Phanerochaetaceae</taxon>
        <taxon>Phanerochaete</taxon>
    </lineage>
</organism>
<evidence type="ECO:0000313" key="3">
    <source>
        <dbReference type="EMBL" id="GJE85080.1"/>
    </source>
</evidence>
<evidence type="ECO:0000313" key="4">
    <source>
        <dbReference type="Proteomes" id="UP000703269"/>
    </source>
</evidence>
<keyword evidence="4" id="KW-1185">Reference proteome</keyword>
<feature type="transmembrane region" description="Helical" evidence="1">
    <location>
        <begin position="110"/>
        <end position="131"/>
    </location>
</feature>
<evidence type="ECO:0000256" key="1">
    <source>
        <dbReference type="SAM" id="Phobius"/>
    </source>
</evidence>
<sequence length="158" mass="17283">MPDPTEDYDLLNASYVQTAVTALVVYEHIITLSSEITMVWRRRPTVSAALFLSIRYCLLLQAAIPHVGAGAESCNVLMKLSEALAIVGMLQVAIFSALRTSVLFPRLNYIIFAVVFVLGAVPVATLSFVLAHSHAVLLGPPLDICQHVNEFPHKIARK</sequence>
<dbReference type="EMBL" id="BPQB01000002">
    <property type="protein sequence ID" value="GJE85080.1"/>
    <property type="molecule type" value="Genomic_DNA"/>
</dbReference>
<proteinExistence type="predicted"/>
<dbReference type="Proteomes" id="UP000703269">
    <property type="component" value="Unassembled WGS sequence"/>
</dbReference>
<comment type="caution">
    <text evidence="3">The sequence shown here is derived from an EMBL/GenBank/DDBJ whole genome shotgun (WGS) entry which is preliminary data.</text>
</comment>